<dbReference type="PANTHER" id="PTHR11009">
    <property type="entry name" value="DER1-LIKE PROTEIN, DERLIN"/>
    <property type="match status" value="1"/>
</dbReference>
<evidence type="ECO:0000313" key="10">
    <source>
        <dbReference type="EMBL" id="GMI13770.1"/>
    </source>
</evidence>
<dbReference type="OrthoDB" id="1716531at2759"/>
<evidence type="ECO:0000256" key="7">
    <source>
        <dbReference type="RuleBase" id="RU363059"/>
    </source>
</evidence>
<keyword evidence="9" id="KW-0732">Signal</keyword>
<keyword evidence="5 7" id="KW-1133">Transmembrane helix</keyword>
<dbReference type="GO" id="GO:0005789">
    <property type="term" value="C:endoplasmic reticulum membrane"/>
    <property type="evidence" value="ECO:0007669"/>
    <property type="project" value="UniProtKB-SubCell"/>
</dbReference>
<dbReference type="InterPro" id="IPR035952">
    <property type="entry name" value="Rhomboid-like_sf"/>
</dbReference>
<keyword evidence="4 7" id="KW-0256">Endoplasmic reticulum</keyword>
<sequence length="309" mass="35676">MSPRSLIFIFLIIFCTVDRTSSITQPRSFVVTRINESRTRSPFTVRGGATAVESDDESEDESGDDYDCADDDSDFDESFDDSSLIPRLLQHYHSTPPITKIYLTSSFATALFSFILNNNQFPKILTLQYSKLLTGQFWRPITQFLNLGPLSLSYFLTLQFLWTYMSSIEKLLHTTPTTFINLLILIPSLMVISYGVLGLNVELLGHNFSTFLVYLWSRLHEGMEVNLMELFTLRAEVLPWFFLGQTFLLEGQLPTLDFLGIVFGHIFYHRYTSGGLKGEWLDKWYYEGGGVWKWLREEYEKVGEEFRGV</sequence>
<comment type="caution">
    <text evidence="10">The sequence shown here is derived from an EMBL/GenBank/DDBJ whole genome shotgun (WGS) entry which is preliminary data.</text>
</comment>
<evidence type="ECO:0000256" key="5">
    <source>
        <dbReference type="ARBA" id="ARBA00022989"/>
    </source>
</evidence>
<dbReference type="Proteomes" id="UP001165122">
    <property type="component" value="Unassembled WGS sequence"/>
</dbReference>
<dbReference type="InterPro" id="IPR007599">
    <property type="entry name" value="DER1"/>
</dbReference>
<dbReference type="EMBL" id="BRXW01000199">
    <property type="protein sequence ID" value="GMI13770.1"/>
    <property type="molecule type" value="Genomic_DNA"/>
</dbReference>
<keyword evidence="11" id="KW-1185">Reference proteome</keyword>
<keyword evidence="6 7" id="KW-0472">Membrane</keyword>
<feature type="chain" id="PRO_5040802714" description="Derlin" evidence="9">
    <location>
        <begin position="23"/>
        <end position="309"/>
    </location>
</feature>
<dbReference type="Pfam" id="PF04511">
    <property type="entry name" value="DER1"/>
    <property type="match status" value="1"/>
</dbReference>
<protein>
    <recommendedName>
        <fullName evidence="7">Derlin</fullName>
    </recommendedName>
</protein>
<dbReference type="AlphaFoldDB" id="A0A9W7FKM1"/>
<evidence type="ECO:0000256" key="6">
    <source>
        <dbReference type="ARBA" id="ARBA00023136"/>
    </source>
</evidence>
<evidence type="ECO:0000313" key="11">
    <source>
        <dbReference type="Proteomes" id="UP001165122"/>
    </source>
</evidence>
<feature type="compositionally biased region" description="Acidic residues" evidence="8">
    <location>
        <begin position="53"/>
        <end position="67"/>
    </location>
</feature>
<keyword evidence="3 7" id="KW-0812">Transmembrane</keyword>
<comment type="function">
    <text evidence="7">May be involved in the degradation of misfolded endoplasmic reticulum (ER) luminal proteins.</text>
</comment>
<comment type="similarity">
    <text evidence="2 7">Belongs to the derlin family.</text>
</comment>
<evidence type="ECO:0000256" key="9">
    <source>
        <dbReference type="SAM" id="SignalP"/>
    </source>
</evidence>
<evidence type="ECO:0000256" key="2">
    <source>
        <dbReference type="ARBA" id="ARBA00008917"/>
    </source>
</evidence>
<comment type="subcellular location">
    <subcellularLocation>
        <location evidence="1 7">Endoplasmic reticulum membrane</location>
        <topology evidence="1 7">Multi-pass membrane protein</topology>
    </subcellularLocation>
</comment>
<evidence type="ECO:0000256" key="3">
    <source>
        <dbReference type="ARBA" id="ARBA00022692"/>
    </source>
</evidence>
<dbReference type="SUPFAM" id="SSF144091">
    <property type="entry name" value="Rhomboid-like"/>
    <property type="match status" value="1"/>
</dbReference>
<name>A0A9W7FKM1_9STRA</name>
<organism evidence="10 11">
    <name type="scientific">Triparma laevis f. longispina</name>
    <dbReference type="NCBI Taxonomy" id="1714387"/>
    <lineage>
        <taxon>Eukaryota</taxon>
        <taxon>Sar</taxon>
        <taxon>Stramenopiles</taxon>
        <taxon>Ochrophyta</taxon>
        <taxon>Bolidophyceae</taxon>
        <taxon>Parmales</taxon>
        <taxon>Triparmaceae</taxon>
        <taxon>Triparma</taxon>
    </lineage>
</organism>
<comment type="caution">
    <text evidence="7">Lacks conserved residue(s) required for the propagation of feature annotation.</text>
</comment>
<feature type="transmembrane region" description="Helical" evidence="7">
    <location>
        <begin position="177"/>
        <end position="197"/>
    </location>
</feature>
<evidence type="ECO:0000256" key="8">
    <source>
        <dbReference type="SAM" id="MobiDB-lite"/>
    </source>
</evidence>
<proteinExistence type="inferred from homology"/>
<evidence type="ECO:0000256" key="4">
    <source>
        <dbReference type="ARBA" id="ARBA00022824"/>
    </source>
</evidence>
<feature type="signal peptide" evidence="9">
    <location>
        <begin position="1"/>
        <end position="22"/>
    </location>
</feature>
<evidence type="ECO:0000256" key="1">
    <source>
        <dbReference type="ARBA" id="ARBA00004477"/>
    </source>
</evidence>
<feature type="region of interest" description="Disordered" evidence="8">
    <location>
        <begin position="45"/>
        <end position="67"/>
    </location>
</feature>
<accession>A0A9W7FKM1</accession>
<gene>
    <name evidence="10" type="ORF">TrLO_g12115</name>
</gene>
<dbReference type="GO" id="GO:0006950">
    <property type="term" value="P:response to stress"/>
    <property type="evidence" value="ECO:0007669"/>
    <property type="project" value="UniProtKB-ARBA"/>
</dbReference>
<feature type="transmembrane region" description="Helical" evidence="7">
    <location>
        <begin position="144"/>
        <end position="165"/>
    </location>
</feature>
<reference evidence="11" key="1">
    <citation type="journal article" date="2023" name="Commun. Biol.">
        <title>Genome analysis of Parmales, the sister group of diatoms, reveals the evolutionary specialization of diatoms from phago-mixotrophs to photoautotrophs.</title>
        <authorList>
            <person name="Ban H."/>
            <person name="Sato S."/>
            <person name="Yoshikawa S."/>
            <person name="Yamada K."/>
            <person name="Nakamura Y."/>
            <person name="Ichinomiya M."/>
            <person name="Sato N."/>
            <person name="Blanc-Mathieu R."/>
            <person name="Endo H."/>
            <person name="Kuwata A."/>
            <person name="Ogata H."/>
        </authorList>
    </citation>
    <scope>NUCLEOTIDE SEQUENCE [LARGE SCALE GENOMIC DNA]</scope>
    <source>
        <strain evidence="11">NIES 3700</strain>
    </source>
</reference>